<reference evidence="11 12" key="1">
    <citation type="submission" date="2024-02" db="EMBL/GenBank/DDBJ databases">
        <title>de novo genome assembly of Solanum bulbocastanum strain 11H21.</title>
        <authorList>
            <person name="Hosaka A.J."/>
        </authorList>
    </citation>
    <scope>NUCLEOTIDE SEQUENCE [LARGE SCALE GENOMIC DNA]</scope>
    <source>
        <tissue evidence="11">Young leaves</tissue>
    </source>
</reference>
<dbReference type="InterPro" id="IPR004240">
    <property type="entry name" value="EMP70"/>
</dbReference>
<dbReference type="Proteomes" id="UP001371456">
    <property type="component" value="Unassembled WGS sequence"/>
</dbReference>
<dbReference type="Pfam" id="PF02990">
    <property type="entry name" value="EMP70"/>
    <property type="match status" value="1"/>
</dbReference>
<evidence type="ECO:0000256" key="7">
    <source>
        <dbReference type="ARBA" id="ARBA00022989"/>
    </source>
</evidence>
<keyword evidence="9 10" id="KW-0472">Membrane</keyword>
<keyword evidence="6" id="KW-0967">Endosome</keyword>
<evidence type="ECO:0000256" key="10">
    <source>
        <dbReference type="RuleBase" id="RU363079"/>
    </source>
</evidence>
<dbReference type="AlphaFoldDB" id="A0AAN8TJ93"/>
<sequence>MDRVIEIIARLDPRSILDLKEDREVDVEFTYTKKWKGTYILFENRMDKFIQTSLLYILEIHWFSIINSCVTFLLLMGFLATILM</sequence>
<gene>
    <name evidence="11" type="ORF">RDI58_014961</name>
</gene>
<evidence type="ECO:0000256" key="3">
    <source>
        <dbReference type="ARBA" id="ARBA00005227"/>
    </source>
</evidence>
<evidence type="ECO:0000256" key="4">
    <source>
        <dbReference type="ARBA" id="ARBA00022692"/>
    </source>
</evidence>
<comment type="similarity">
    <text evidence="3 10">Belongs to the nonaspanin (TM9SF) (TC 9.A.2) family.</text>
</comment>
<evidence type="ECO:0000256" key="5">
    <source>
        <dbReference type="ARBA" id="ARBA00022729"/>
    </source>
</evidence>
<organism evidence="11 12">
    <name type="scientific">Solanum bulbocastanum</name>
    <name type="common">Wild potato</name>
    <dbReference type="NCBI Taxonomy" id="147425"/>
    <lineage>
        <taxon>Eukaryota</taxon>
        <taxon>Viridiplantae</taxon>
        <taxon>Streptophyta</taxon>
        <taxon>Embryophyta</taxon>
        <taxon>Tracheophyta</taxon>
        <taxon>Spermatophyta</taxon>
        <taxon>Magnoliopsida</taxon>
        <taxon>eudicotyledons</taxon>
        <taxon>Gunneridae</taxon>
        <taxon>Pentapetalae</taxon>
        <taxon>asterids</taxon>
        <taxon>lamiids</taxon>
        <taxon>Solanales</taxon>
        <taxon>Solanaceae</taxon>
        <taxon>Solanoideae</taxon>
        <taxon>Solaneae</taxon>
        <taxon>Solanum</taxon>
    </lineage>
</organism>
<comment type="caution">
    <text evidence="11">The sequence shown here is derived from an EMBL/GenBank/DDBJ whole genome shotgun (WGS) entry which is preliminary data.</text>
</comment>
<keyword evidence="4 10" id="KW-0812">Transmembrane</keyword>
<evidence type="ECO:0000256" key="6">
    <source>
        <dbReference type="ARBA" id="ARBA00022753"/>
    </source>
</evidence>
<protein>
    <recommendedName>
        <fullName evidence="10">Transmembrane 9 superfamily member</fullName>
    </recommendedName>
</protein>
<keyword evidence="12" id="KW-1185">Reference proteome</keyword>
<accession>A0AAN8TJ93</accession>
<evidence type="ECO:0000313" key="11">
    <source>
        <dbReference type="EMBL" id="KAK6786436.1"/>
    </source>
</evidence>
<evidence type="ECO:0000256" key="1">
    <source>
        <dbReference type="ARBA" id="ARBA00004337"/>
    </source>
</evidence>
<comment type="subcellular location">
    <subcellularLocation>
        <location evidence="1">Endosome membrane</location>
        <topology evidence="1">Multi-pass membrane protein</topology>
    </subcellularLocation>
    <subcellularLocation>
        <location evidence="2">Golgi apparatus membrane</location>
        <topology evidence="2">Multi-pass membrane protein</topology>
    </subcellularLocation>
</comment>
<evidence type="ECO:0000256" key="8">
    <source>
        <dbReference type="ARBA" id="ARBA00023034"/>
    </source>
</evidence>
<keyword evidence="5" id="KW-0732">Signal</keyword>
<dbReference type="GO" id="GO:0010008">
    <property type="term" value="C:endosome membrane"/>
    <property type="evidence" value="ECO:0007669"/>
    <property type="project" value="UniProtKB-SubCell"/>
</dbReference>
<name>A0AAN8TJ93_SOLBU</name>
<keyword evidence="7 10" id="KW-1133">Transmembrane helix</keyword>
<evidence type="ECO:0000256" key="2">
    <source>
        <dbReference type="ARBA" id="ARBA00004653"/>
    </source>
</evidence>
<evidence type="ECO:0000313" key="12">
    <source>
        <dbReference type="Proteomes" id="UP001371456"/>
    </source>
</evidence>
<keyword evidence="8" id="KW-0333">Golgi apparatus</keyword>
<dbReference type="PANTHER" id="PTHR10766:SF14">
    <property type="entry name" value="TRANSMEMBRANE 9 SUPERFAMILY MEMBER 2"/>
    <property type="match status" value="1"/>
</dbReference>
<dbReference type="PANTHER" id="PTHR10766">
    <property type="entry name" value="TRANSMEMBRANE 9 SUPERFAMILY PROTEIN"/>
    <property type="match status" value="1"/>
</dbReference>
<feature type="transmembrane region" description="Helical" evidence="10">
    <location>
        <begin position="54"/>
        <end position="83"/>
    </location>
</feature>
<proteinExistence type="inferred from homology"/>
<dbReference type="GO" id="GO:0072657">
    <property type="term" value="P:protein localization to membrane"/>
    <property type="evidence" value="ECO:0007669"/>
    <property type="project" value="TreeGrafter"/>
</dbReference>
<evidence type="ECO:0000256" key="9">
    <source>
        <dbReference type="ARBA" id="ARBA00023136"/>
    </source>
</evidence>
<dbReference type="GO" id="GO:0000139">
    <property type="term" value="C:Golgi membrane"/>
    <property type="evidence" value="ECO:0007669"/>
    <property type="project" value="UniProtKB-SubCell"/>
</dbReference>
<dbReference type="EMBL" id="JBANQN010000006">
    <property type="protein sequence ID" value="KAK6786436.1"/>
    <property type="molecule type" value="Genomic_DNA"/>
</dbReference>
<comment type="caution">
    <text evidence="10">Lacks conserved residue(s) required for the propagation of feature annotation.</text>
</comment>